<accession>A0ABD3V139</accession>
<protein>
    <submittedName>
        <fullName evidence="1">Uncharacterized protein</fullName>
    </submittedName>
</protein>
<sequence>MEDDIRTPYFRRVISAVPGYPDWMNVIYDDDFAVYVHKLGEEYRNGDLEIVPEKE</sequence>
<proteinExistence type="predicted"/>
<evidence type="ECO:0000313" key="2">
    <source>
        <dbReference type="Proteomes" id="UP001634394"/>
    </source>
</evidence>
<dbReference type="EMBL" id="JBJQND010000014">
    <property type="protein sequence ID" value="KAL3855105.1"/>
    <property type="molecule type" value="Genomic_DNA"/>
</dbReference>
<name>A0ABD3V139_SINWO</name>
<comment type="caution">
    <text evidence="1">The sequence shown here is derived from an EMBL/GenBank/DDBJ whole genome shotgun (WGS) entry which is preliminary data.</text>
</comment>
<evidence type="ECO:0000313" key="1">
    <source>
        <dbReference type="EMBL" id="KAL3855105.1"/>
    </source>
</evidence>
<gene>
    <name evidence="1" type="ORF">ACJMK2_014334</name>
</gene>
<reference evidence="1 2" key="1">
    <citation type="submission" date="2024-11" db="EMBL/GenBank/DDBJ databases">
        <title>Chromosome-level genome assembly of the freshwater bivalve Anodonta woodiana.</title>
        <authorList>
            <person name="Chen X."/>
        </authorList>
    </citation>
    <scope>NUCLEOTIDE SEQUENCE [LARGE SCALE GENOMIC DNA]</scope>
    <source>
        <strain evidence="1">MN2024</strain>
        <tissue evidence="1">Gills</tissue>
    </source>
</reference>
<feature type="non-terminal residue" evidence="1">
    <location>
        <position position="55"/>
    </location>
</feature>
<dbReference type="InterPro" id="IPR042567">
    <property type="entry name" value="SPIN/Ssty_sf"/>
</dbReference>
<dbReference type="Proteomes" id="UP001634394">
    <property type="component" value="Unassembled WGS sequence"/>
</dbReference>
<organism evidence="1 2">
    <name type="scientific">Sinanodonta woodiana</name>
    <name type="common">Chinese pond mussel</name>
    <name type="synonym">Anodonta woodiana</name>
    <dbReference type="NCBI Taxonomy" id="1069815"/>
    <lineage>
        <taxon>Eukaryota</taxon>
        <taxon>Metazoa</taxon>
        <taxon>Spiralia</taxon>
        <taxon>Lophotrochozoa</taxon>
        <taxon>Mollusca</taxon>
        <taxon>Bivalvia</taxon>
        <taxon>Autobranchia</taxon>
        <taxon>Heteroconchia</taxon>
        <taxon>Palaeoheterodonta</taxon>
        <taxon>Unionida</taxon>
        <taxon>Unionoidea</taxon>
        <taxon>Unionidae</taxon>
        <taxon>Unioninae</taxon>
        <taxon>Sinanodonta</taxon>
    </lineage>
</organism>
<dbReference type="AlphaFoldDB" id="A0ABD3V139"/>
<keyword evidence="2" id="KW-1185">Reference proteome</keyword>
<dbReference type="Gene3D" id="2.80.10.70">
    <property type="entry name" value="Spindlin/Ssty"/>
    <property type="match status" value="1"/>
</dbReference>